<comment type="similarity">
    <text evidence="2">Belongs to the amino acid-polyamine-organocation (APC) superfamily. Spore germination protein (SGP) (TC 2.A.3.9) family.</text>
</comment>
<dbReference type="STRING" id="930129.SAMN05216352_101420"/>
<organism evidence="9 10">
    <name type="scientific">Alteribacillus bidgolensis</name>
    <dbReference type="NCBI Taxonomy" id="930129"/>
    <lineage>
        <taxon>Bacteria</taxon>
        <taxon>Bacillati</taxon>
        <taxon>Bacillota</taxon>
        <taxon>Bacilli</taxon>
        <taxon>Bacillales</taxon>
        <taxon>Bacillaceae</taxon>
        <taxon>Alteribacillus</taxon>
    </lineage>
</organism>
<keyword evidence="6 8" id="KW-1133">Transmembrane helix</keyword>
<feature type="transmembrane region" description="Helical" evidence="8">
    <location>
        <begin position="190"/>
        <end position="207"/>
    </location>
</feature>
<dbReference type="PANTHER" id="PTHR34975">
    <property type="entry name" value="SPORE GERMINATION PROTEIN A2"/>
    <property type="match status" value="1"/>
</dbReference>
<comment type="subcellular location">
    <subcellularLocation>
        <location evidence="1">Membrane</location>
        <topology evidence="1">Multi-pass membrane protein</topology>
    </subcellularLocation>
</comment>
<dbReference type="EMBL" id="FNDU01000001">
    <property type="protein sequence ID" value="SDH48038.1"/>
    <property type="molecule type" value="Genomic_DNA"/>
</dbReference>
<sequence>MENAKINAMQLFVLIFLFELGSALLIPLGTDAKQDAWLAILTGMAGGVFLFYIYLRLYKYYPDILPTEYMQILLGKIFGKILACIYIIYFLYISARVLRDFGEMLLTFAYEETPLFIVNALLLLTIVYTVHKGIEVIARTGELLFVVQYFLAVAGFILVIVSGLIDIKNLKPVLESGVMPVVKTFLKETWYIPFGEVVAFIMIFPYINRPKKLKKAGIAAIVLSGVNLVITMAINIAVLGVDLTSRSQFPLLNTIQAIQVAEFLERLDVFFMIALIVGGFIKITIYFYAAVTGVSNLFHVKKASKLAYPLGIVVLILSLSIASSYTEHIQEGLTLVSLYMHLPLQVIIPILLLIIAFFKNKNKERSM</sequence>
<evidence type="ECO:0000256" key="4">
    <source>
        <dbReference type="ARBA" id="ARBA00022544"/>
    </source>
</evidence>
<dbReference type="NCBIfam" id="TIGR00912">
    <property type="entry name" value="2A0309"/>
    <property type="match status" value="1"/>
</dbReference>
<feature type="transmembrane region" description="Helical" evidence="8">
    <location>
        <begin position="12"/>
        <end position="30"/>
    </location>
</feature>
<dbReference type="InterPro" id="IPR004761">
    <property type="entry name" value="Spore_GerAB"/>
</dbReference>
<feature type="transmembrane region" description="Helical" evidence="8">
    <location>
        <begin position="269"/>
        <end position="294"/>
    </location>
</feature>
<feature type="transmembrane region" description="Helical" evidence="8">
    <location>
        <begin position="338"/>
        <end position="358"/>
    </location>
</feature>
<evidence type="ECO:0000256" key="6">
    <source>
        <dbReference type="ARBA" id="ARBA00022989"/>
    </source>
</evidence>
<dbReference type="PANTHER" id="PTHR34975:SF2">
    <property type="entry name" value="SPORE GERMINATION PROTEIN A2"/>
    <property type="match status" value="1"/>
</dbReference>
<evidence type="ECO:0000313" key="10">
    <source>
        <dbReference type="Proteomes" id="UP000199017"/>
    </source>
</evidence>
<feature type="transmembrane region" description="Helical" evidence="8">
    <location>
        <begin position="219"/>
        <end position="241"/>
    </location>
</feature>
<dbReference type="GO" id="GO:0009847">
    <property type="term" value="P:spore germination"/>
    <property type="evidence" value="ECO:0007669"/>
    <property type="project" value="InterPro"/>
</dbReference>
<keyword evidence="5 8" id="KW-0812">Transmembrane</keyword>
<evidence type="ECO:0000313" key="9">
    <source>
        <dbReference type="EMBL" id="SDH48038.1"/>
    </source>
</evidence>
<dbReference type="Proteomes" id="UP000199017">
    <property type="component" value="Unassembled WGS sequence"/>
</dbReference>
<evidence type="ECO:0000256" key="1">
    <source>
        <dbReference type="ARBA" id="ARBA00004141"/>
    </source>
</evidence>
<feature type="transmembrane region" description="Helical" evidence="8">
    <location>
        <begin position="77"/>
        <end position="95"/>
    </location>
</feature>
<accession>A0A1G8CRI6</accession>
<feature type="transmembrane region" description="Helical" evidence="8">
    <location>
        <begin position="36"/>
        <end position="57"/>
    </location>
</feature>
<feature type="transmembrane region" description="Helical" evidence="8">
    <location>
        <begin position="115"/>
        <end position="131"/>
    </location>
</feature>
<evidence type="ECO:0000256" key="5">
    <source>
        <dbReference type="ARBA" id="ARBA00022692"/>
    </source>
</evidence>
<dbReference type="Pfam" id="PF03845">
    <property type="entry name" value="Spore_permease"/>
    <property type="match status" value="1"/>
</dbReference>
<dbReference type="OrthoDB" id="1891864at2"/>
<feature type="transmembrane region" description="Helical" evidence="8">
    <location>
        <begin position="143"/>
        <end position="165"/>
    </location>
</feature>
<proteinExistence type="inferred from homology"/>
<keyword evidence="10" id="KW-1185">Reference proteome</keyword>
<reference evidence="9 10" key="1">
    <citation type="submission" date="2016-10" db="EMBL/GenBank/DDBJ databases">
        <authorList>
            <person name="de Groot N.N."/>
        </authorList>
    </citation>
    <scope>NUCLEOTIDE SEQUENCE [LARGE SCALE GENOMIC DNA]</scope>
    <source>
        <strain evidence="10">P4B,CCM 7963,CECT 7998,DSM 25260,IBRC-M 10614,KCTC 13821</strain>
    </source>
</reference>
<name>A0A1G8CRI6_9BACI</name>
<keyword evidence="7 8" id="KW-0472">Membrane</keyword>
<dbReference type="AlphaFoldDB" id="A0A1G8CRI6"/>
<feature type="transmembrane region" description="Helical" evidence="8">
    <location>
        <begin position="306"/>
        <end position="326"/>
    </location>
</feature>
<evidence type="ECO:0000256" key="2">
    <source>
        <dbReference type="ARBA" id="ARBA00007998"/>
    </source>
</evidence>
<evidence type="ECO:0000256" key="3">
    <source>
        <dbReference type="ARBA" id="ARBA00022448"/>
    </source>
</evidence>
<keyword evidence="3" id="KW-0813">Transport</keyword>
<evidence type="ECO:0000256" key="8">
    <source>
        <dbReference type="SAM" id="Phobius"/>
    </source>
</evidence>
<dbReference type="RefSeq" id="WP_091580169.1">
    <property type="nucleotide sequence ID" value="NZ_FNDU01000001.1"/>
</dbReference>
<evidence type="ECO:0000256" key="7">
    <source>
        <dbReference type="ARBA" id="ARBA00023136"/>
    </source>
</evidence>
<keyword evidence="4" id="KW-0309">Germination</keyword>
<gene>
    <name evidence="9" type="ORF">SAMN05216352_101420</name>
</gene>
<protein>
    <submittedName>
        <fullName evidence="9">Spore germination protein KB</fullName>
    </submittedName>
</protein>
<dbReference type="GO" id="GO:0016020">
    <property type="term" value="C:membrane"/>
    <property type="evidence" value="ECO:0007669"/>
    <property type="project" value="UniProtKB-SubCell"/>
</dbReference>